<sequence length="401" mass="45117">MESKRPLKPSRIPGRKGNKLLNVRQSRSSISDKAESVVSGWVNGIKNAWKKAKGEYEEYIESATQSATKRRAPAPDIPEERPAKRMVVSKRASLSSLIEKQPPRTSTSTDEKAQTTETSSGRDHDKPSEERPVAEPVSRKPKIPNRHRSNSKEVETQTEQPRRVKLASPVRPSVQNQREDYSSKRHPAAVQTQEAPQPQQAVEQPKTAPTPEMQQVNYSLGIPPSASWRNSLKVDDSTPLPHVRTRSHEDNGSTLRPRETTRDLIDSESGSKSIQRLEKELREAKARIEALERKKKAARAEVLVQPAITYPRIHKQQEQPRRSPSPKPWPPQQDAEADRIIFASNSTAHELPEVTVTGYEQTAEDSDNYEAFSPVQITAPMFLTQDLPSLFAPHQPEFAQD</sequence>
<evidence type="ECO:0000313" key="2">
    <source>
        <dbReference type="EMBL" id="GAO49945.1"/>
    </source>
</evidence>
<feature type="region of interest" description="Disordered" evidence="1">
    <location>
        <begin position="308"/>
        <end position="353"/>
    </location>
</feature>
<feature type="compositionally biased region" description="Polar residues" evidence="1">
    <location>
        <begin position="92"/>
        <end position="108"/>
    </location>
</feature>
<feature type="compositionally biased region" description="Low complexity" evidence="1">
    <location>
        <begin position="188"/>
        <end position="205"/>
    </location>
</feature>
<evidence type="ECO:0000256" key="1">
    <source>
        <dbReference type="SAM" id="MobiDB-lite"/>
    </source>
</evidence>
<feature type="compositionally biased region" description="Basic residues" evidence="1">
    <location>
        <begin position="139"/>
        <end position="149"/>
    </location>
</feature>
<proteinExistence type="predicted"/>
<comment type="caution">
    <text evidence="2">The sequence shown here is derived from an EMBL/GenBank/DDBJ whole genome shotgun (WGS) entry which is preliminary data.</text>
</comment>
<protein>
    <submittedName>
        <fullName evidence="2">Uncharacterized protein</fullName>
    </submittedName>
</protein>
<dbReference type="EMBL" id="BACD03000027">
    <property type="protein sequence ID" value="GAO49945.1"/>
    <property type="molecule type" value="Genomic_DNA"/>
</dbReference>
<feature type="region of interest" description="Disordered" evidence="1">
    <location>
        <begin position="1"/>
        <end position="35"/>
    </location>
</feature>
<gene>
    <name evidence="2" type="ORF">G7K_4081-t1</name>
</gene>
<dbReference type="RefSeq" id="XP_019021292.1">
    <property type="nucleotide sequence ID" value="XM_019168118.1"/>
</dbReference>
<feature type="region of interest" description="Disordered" evidence="1">
    <location>
        <begin position="61"/>
        <end position="276"/>
    </location>
</feature>
<feature type="compositionally biased region" description="Basic and acidic residues" evidence="1">
    <location>
        <begin position="109"/>
        <end position="133"/>
    </location>
</feature>
<keyword evidence="3" id="KW-1185">Reference proteome</keyword>
<reference evidence="2 3" key="1">
    <citation type="journal article" date="2011" name="J. Gen. Appl. Microbiol.">
        <title>Draft genome sequencing of the enigmatic yeast Saitoella complicata.</title>
        <authorList>
            <person name="Nishida H."/>
            <person name="Hamamoto M."/>
            <person name="Sugiyama J."/>
        </authorList>
    </citation>
    <scope>NUCLEOTIDE SEQUENCE [LARGE SCALE GENOMIC DNA]</scope>
    <source>
        <strain evidence="2 3">NRRL Y-17804</strain>
    </source>
</reference>
<organism evidence="2 3">
    <name type="scientific">Saitoella complicata (strain BCRC 22490 / CBS 7301 / JCM 7358 / NBRC 10748 / NRRL Y-17804)</name>
    <dbReference type="NCBI Taxonomy" id="698492"/>
    <lineage>
        <taxon>Eukaryota</taxon>
        <taxon>Fungi</taxon>
        <taxon>Dikarya</taxon>
        <taxon>Ascomycota</taxon>
        <taxon>Taphrinomycotina</taxon>
        <taxon>Taphrinomycotina incertae sedis</taxon>
        <taxon>Saitoella</taxon>
    </lineage>
</organism>
<dbReference type="AlphaFoldDB" id="A0A0E9NKL9"/>
<evidence type="ECO:0000313" key="3">
    <source>
        <dbReference type="Proteomes" id="UP000033140"/>
    </source>
</evidence>
<dbReference type="Proteomes" id="UP000033140">
    <property type="component" value="Unassembled WGS sequence"/>
</dbReference>
<name>A0A0E9NKL9_SAICN</name>
<reference evidence="2 3" key="2">
    <citation type="journal article" date="2014" name="J. Gen. Appl. Microbiol.">
        <title>The early diverging ascomycetous budding yeast Saitoella complicata has three histone deacetylases belonging to the Clr6, Hos2, and Rpd3 lineages.</title>
        <authorList>
            <person name="Nishida H."/>
            <person name="Matsumoto T."/>
            <person name="Kondo S."/>
            <person name="Hamamoto M."/>
            <person name="Yoshikawa H."/>
        </authorList>
    </citation>
    <scope>NUCLEOTIDE SEQUENCE [LARGE SCALE GENOMIC DNA]</scope>
    <source>
        <strain evidence="2 3">NRRL Y-17804</strain>
    </source>
</reference>
<feature type="compositionally biased region" description="Basic and acidic residues" evidence="1">
    <location>
        <begin position="246"/>
        <end position="265"/>
    </location>
</feature>
<accession>A0A0E9NKL9</accession>
<reference evidence="2 3" key="3">
    <citation type="journal article" date="2015" name="Genome Announc.">
        <title>Draft Genome Sequence of the Archiascomycetous Yeast Saitoella complicata.</title>
        <authorList>
            <person name="Yamauchi K."/>
            <person name="Kondo S."/>
            <person name="Hamamoto M."/>
            <person name="Takahashi Y."/>
            <person name="Ogura Y."/>
            <person name="Hayashi T."/>
            <person name="Nishida H."/>
        </authorList>
    </citation>
    <scope>NUCLEOTIDE SEQUENCE [LARGE SCALE GENOMIC DNA]</scope>
    <source>
        <strain evidence="2 3">NRRL Y-17804</strain>
    </source>
</reference>